<evidence type="ECO:0000256" key="5">
    <source>
        <dbReference type="ARBA" id="ARBA00029440"/>
    </source>
</evidence>
<evidence type="ECO:0000256" key="4">
    <source>
        <dbReference type="ARBA" id="ARBA00023239"/>
    </source>
</evidence>
<dbReference type="GO" id="GO:0005737">
    <property type="term" value="C:cytoplasm"/>
    <property type="evidence" value="ECO:0007669"/>
    <property type="project" value="TreeGrafter"/>
</dbReference>
<sequence length="335" mass="37437">MVIFIKNTGILSRESPGISEVITRVEKDLGELKELLTRYRTSISIIDLMPMIHEPSLTKFISEFLMNNNKVAYLGPEGSYSHEVALQLFSKNADLTPLKSIGDIVKCVYQGDCGFGVIPIENNQAGVVGESMDSLVKWGVYVNHAVEYKVSLCLVVNEGTNINDINEVYSHPHAINEALNFISRLNASINYTQSTSEALRLIKGYRHKAAIASRIGAEIHGLRPLICGIEDNPNYTRFLVISRHMGRIGDRTMAIFSVPNKPGSLFNALKPFADLGINLSMIYSRPNRASPWGYDFLLETECQLTNEACRRAFDELSDMAVYVKLLGSYSIMRIY</sequence>
<dbReference type="Pfam" id="PF01842">
    <property type="entry name" value="ACT"/>
    <property type="match status" value="1"/>
</dbReference>
<dbReference type="PANTHER" id="PTHR21022:SF19">
    <property type="entry name" value="PREPHENATE DEHYDRATASE-RELATED"/>
    <property type="match status" value="1"/>
</dbReference>
<reference evidence="11" key="3">
    <citation type="submission" date="2022-09" db="EMBL/GenBank/DDBJ databases">
        <title>Complete genome sequence of Vulcanisaeta souniana.</title>
        <authorList>
            <person name="Kato S."/>
            <person name="Itoh T."/>
            <person name="Ohkuma M."/>
        </authorList>
    </citation>
    <scope>NUCLEOTIDE SEQUENCE [LARGE SCALE GENOMIC DNA]</scope>
    <source>
        <strain evidence="11">JCM 11219</strain>
    </source>
</reference>
<dbReference type="InterPro" id="IPR045865">
    <property type="entry name" value="ACT-like_dom_sf"/>
</dbReference>
<organism evidence="9 10">
    <name type="scientific">Vulcanisaeta souniana JCM 11219</name>
    <dbReference type="NCBI Taxonomy" id="1293586"/>
    <lineage>
        <taxon>Archaea</taxon>
        <taxon>Thermoproteota</taxon>
        <taxon>Thermoprotei</taxon>
        <taxon>Thermoproteales</taxon>
        <taxon>Thermoproteaceae</taxon>
        <taxon>Vulcanisaeta</taxon>
    </lineage>
</organism>
<dbReference type="AlphaFoldDB" id="A0A830E8X0"/>
<evidence type="ECO:0000259" key="7">
    <source>
        <dbReference type="PROSITE" id="PS51671"/>
    </source>
</evidence>
<dbReference type="Pfam" id="PF00800">
    <property type="entry name" value="PDT"/>
    <property type="match status" value="1"/>
</dbReference>
<dbReference type="EMBL" id="BMNM01000009">
    <property type="protein sequence ID" value="GGI83096.1"/>
    <property type="molecule type" value="Genomic_DNA"/>
</dbReference>
<keyword evidence="11" id="KW-1185">Reference proteome</keyword>
<dbReference type="Proteomes" id="UP000657075">
    <property type="component" value="Unassembled WGS sequence"/>
</dbReference>
<evidence type="ECO:0000313" key="10">
    <source>
        <dbReference type="Proteomes" id="UP000657075"/>
    </source>
</evidence>
<feature type="domain" description="Prephenate dehydratase" evidence="6">
    <location>
        <begin position="70"/>
        <end position="243"/>
    </location>
</feature>
<proteinExistence type="predicted"/>
<reference evidence="9" key="1">
    <citation type="journal article" date="2014" name="Int. J. Syst. Evol. Microbiol.">
        <title>Complete genome sequence of Corynebacterium casei LMG S-19264T (=DSM 44701T), isolated from a smear-ripened cheese.</title>
        <authorList>
            <consortium name="US DOE Joint Genome Institute (JGI-PGF)"/>
            <person name="Walter F."/>
            <person name="Albersmeier A."/>
            <person name="Kalinowski J."/>
            <person name="Ruckert C."/>
        </authorList>
    </citation>
    <scope>NUCLEOTIDE SEQUENCE</scope>
    <source>
        <strain evidence="9">JCM 11219</strain>
    </source>
</reference>
<dbReference type="CDD" id="cd04905">
    <property type="entry name" value="ACT_CM-PDT"/>
    <property type="match status" value="1"/>
</dbReference>
<keyword evidence="4" id="KW-0456">Lyase</keyword>
<dbReference type="SUPFAM" id="SSF55021">
    <property type="entry name" value="ACT-like"/>
    <property type="match status" value="1"/>
</dbReference>
<keyword evidence="3" id="KW-0584">Phenylalanine biosynthesis</keyword>
<gene>
    <name evidence="9" type="ORF">GCM10007112_19880</name>
    <name evidence="8" type="ORF">Vsou_16260</name>
</gene>
<accession>A0A830E8X0</accession>
<evidence type="ECO:0000256" key="3">
    <source>
        <dbReference type="ARBA" id="ARBA00023222"/>
    </source>
</evidence>
<feature type="domain" description="ACT" evidence="7">
    <location>
        <begin position="253"/>
        <end position="330"/>
    </location>
</feature>
<dbReference type="GO" id="GO:0004664">
    <property type="term" value="F:prephenate dehydratase activity"/>
    <property type="evidence" value="ECO:0007669"/>
    <property type="project" value="InterPro"/>
</dbReference>
<dbReference type="PROSITE" id="PS51671">
    <property type="entry name" value="ACT"/>
    <property type="match status" value="1"/>
</dbReference>
<evidence type="ECO:0000256" key="2">
    <source>
        <dbReference type="ARBA" id="ARBA00023141"/>
    </source>
</evidence>
<name>A0A830E8X0_9CREN</name>
<evidence type="ECO:0000259" key="6">
    <source>
        <dbReference type="PROSITE" id="PS51171"/>
    </source>
</evidence>
<dbReference type="Gene3D" id="3.30.70.260">
    <property type="match status" value="1"/>
</dbReference>
<evidence type="ECO:0000313" key="8">
    <source>
        <dbReference type="EMBL" id="BDR92533.1"/>
    </source>
</evidence>
<reference evidence="9" key="2">
    <citation type="submission" date="2020-09" db="EMBL/GenBank/DDBJ databases">
        <authorList>
            <person name="Sun Q."/>
            <person name="Ohkuma M."/>
        </authorList>
    </citation>
    <scope>NUCLEOTIDE SEQUENCE</scope>
    <source>
        <strain evidence="9">JCM 11219</strain>
    </source>
</reference>
<dbReference type="InterPro" id="IPR002912">
    <property type="entry name" value="ACT_dom"/>
</dbReference>
<protein>
    <submittedName>
        <fullName evidence="9">Chorismate mutase</fullName>
    </submittedName>
</protein>
<dbReference type="InterPro" id="IPR001086">
    <property type="entry name" value="Preph_deHydtase"/>
</dbReference>
<keyword evidence="1" id="KW-0028">Amino-acid biosynthesis</keyword>
<dbReference type="SUPFAM" id="SSF53850">
    <property type="entry name" value="Periplasmic binding protein-like II"/>
    <property type="match status" value="1"/>
</dbReference>
<evidence type="ECO:0000313" key="11">
    <source>
        <dbReference type="Proteomes" id="UP001060771"/>
    </source>
</evidence>
<evidence type="ECO:0000313" key="9">
    <source>
        <dbReference type="EMBL" id="GGI83096.1"/>
    </source>
</evidence>
<dbReference type="GO" id="GO:0009094">
    <property type="term" value="P:L-phenylalanine biosynthetic process"/>
    <property type="evidence" value="ECO:0007669"/>
    <property type="project" value="UniProtKB-KW"/>
</dbReference>
<dbReference type="Gene3D" id="3.40.190.10">
    <property type="entry name" value="Periplasmic binding protein-like II"/>
    <property type="match status" value="2"/>
</dbReference>
<dbReference type="CDD" id="cd13630">
    <property type="entry name" value="PBP2_PDT_1"/>
    <property type="match status" value="1"/>
</dbReference>
<dbReference type="PANTHER" id="PTHR21022">
    <property type="entry name" value="PREPHENATE DEHYDRATASE P PROTEIN"/>
    <property type="match status" value="1"/>
</dbReference>
<reference evidence="8" key="4">
    <citation type="journal article" date="2023" name="Microbiol. Resour. Announc.">
        <title>Complete Genome Sequence of Vulcanisaeta souniana Strain IC-059, a Hyperthermophilic Archaeon Isolated from Hot Spring Water in Japan.</title>
        <authorList>
            <person name="Kato S."/>
            <person name="Itoh T."/>
            <person name="Wu L."/>
            <person name="Ma J."/>
            <person name="Ohkuma M."/>
        </authorList>
    </citation>
    <scope>NUCLEOTIDE SEQUENCE</scope>
    <source>
        <strain evidence="8">JCM 11219</strain>
    </source>
</reference>
<comment type="pathway">
    <text evidence="5">Amino-acid biosynthesis.</text>
</comment>
<dbReference type="GeneID" id="76207173"/>
<dbReference type="PROSITE" id="PS51171">
    <property type="entry name" value="PREPHENATE_DEHYDR_3"/>
    <property type="match status" value="1"/>
</dbReference>
<keyword evidence="2" id="KW-0057">Aromatic amino acid biosynthesis</keyword>
<dbReference type="Proteomes" id="UP001060771">
    <property type="component" value="Chromosome"/>
</dbReference>
<dbReference type="EMBL" id="AP026830">
    <property type="protein sequence ID" value="BDR92533.1"/>
    <property type="molecule type" value="Genomic_DNA"/>
</dbReference>
<evidence type="ECO:0000256" key="1">
    <source>
        <dbReference type="ARBA" id="ARBA00022605"/>
    </source>
</evidence>
<dbReference type="RefSeq" id="WP_229709904.1">
    <property type="nucleotide sequence ID" value="NZ_AP026830.1"/>
</dbReference>